<evidence type="ECO:0000256" key="1">
    <source>
        <dbReference type="SAM" id="MobiDB-lite"/>
    </source>
</evidence>
<organism evidence="2">
    <name type="scientific">Rhizobium leguminosarum</name>
    <dbReference type="NCBI Taxonomy" id="384"/>
    <lineage>
        <taxon>Bacteria</taxon>
        <taxon>Pseudomonadati</taxon>
        <taxon>Pseudomonadota</taxon>
        <taxon>Alphaproteobacteria</taxon>
        <taxon>Hyphomicrobiales</taxon>
        <taxon>Rhizobiaceae</taxon>
        <taxon>Rhizobium/Agrobacterium group</taxon>
        <taxon>Rhizobium</taxon>
    </lineage>
</organism>
<feature type="region of interest" description="Disordered" evidence="1">
    <location>
        <begin position="1"/>
        <end position="60"/>
    </location>
</feature>
<protein>
    <submittedName>
        <fullName evidence="2">Uncharacterized protein</fullName>
    </submittedName>
</protein>
<comment type="caution">
    <text evidence="2">The sequence shown here is derived from an EMBL/GenBank/DDBJ whole genome shotgun (WGS) entry which is preliminary data.</text>
</comment>
<name>A0A179BLY3_RHILE</name>
<evidence type="ECO:0000313" key="2">
    <source>
        <dbReference type="EMBL" id="OAP92747.1"/>
    </source>
</evidence>
<feature type="compositionally biased region" description="Basic and acidic residues" evidence="1">
    <location>
        <begin position="1"/>
        <end position="20"/>
    </location>
</feature>
<dbReference type="EMBL" id="LWBS01000315">
    <property type="protein sequence ID" value="OAP92747.1"/>
    <property type="molecule type" value="Genomic_DNA"/>
</dbReference>
<reference evidence="2" key="1">
    <citation type="submission" date="2016-04" db="EMBL/GenBank/DDBJ databases">
        <title>Fast-growing isolate from the root nodules of Vavilovia formosa.</title>
        <authorList>
            <person name="Kimeklis A."/>
            <person name="Safronova V."/>
            <person name="Belimov A."/>
            <person name="Andronov E."/>
        </authorList>
    </citation>
    <scope>NUCLEOTIDE SEQUENCE [LARGE SCALE GENOMIC DNA]</scope>
    <source>
        <strain evidence="2">Vaf-46</strain>
    </source>
</reference>
<gene>
    <name evidence="2" type="ORF">A4U53_25750</name>
</gene>
<dbReference type="AlphaFoldDB" id="A0A179BLY3"/>
<proteinExistence type="predicted"/>
<accession>A0A179BLY3</accession>
<sequence>MDEDKKAQAAIEETDKKLDQVQKSPQAGPHAQDHLTDKSKTPGAGSLPERDEEAVIPGSA</sequence>
<feature type="compositionally biased region" description="Basic and acidic residues" evidence="1">
    <location>
        <begin position="31"/>
        <end position="40"/>
    </location>
</feature>